<protein>
    <submittedName>
        <fullName evidence="3">Uncharacterized protein LOC100180888</fullName>
    </submittedName>
</protein>
<evidence type="ECO:0000256" key="1">
    <source>
        <dbReference type="SAM" id="MobiDB-lite"/>
    </source>
</evidence>
<gene>
    <name evidence="3" type="primary">LOC100180888-001</name>
</gene>
<dbReference type="Pfam" id="PF00531">
    <property type="entry name" value="Death"/>
    <property type="match status" value="1"/>
</dbReference>
<dbReference type="GO" id="GO:0007165">
    <property type="term" value="P:signal transduction"/>
    <property type="evidence" value="ECO:0007669"/>
    <property type="project" value="InterPro"/>
</dbReference>
<evidence type="ECO:0000313" key="3">
    <source>
        <dbReference type="EMBL" id="CAB3262618.1"/>
    </source>
</evidence>
<sequence>MANPHGYHTRPSGDESTTGSITGGALPTVVQRPEGDASTTTSLTSSQPMVSNIQHAEGSGEGPMLRAEAFYHQRNFVHPPGGVQVEQPSLAPDREVDGVHLNMIASKCDKRLFRELLNRTQLSEIEKKECLDITERKQACAKLLGYWKINDGHPKTFEELINLLRQVELPSVRNIIDELNEIRV</sequence>
<dbReference type="PROSITE" id="PS50017">
    <property type="entry name" value="DEATH_DOMAIN"/>
    <property type="match status" value="1"/>
</dbReference>
<dbReference type="AlphaFoldDB" id="A0A6F9DI06"/>
<dbReference type="InterPro" id="IPR000488">
    <property type="entry name" value="Death_dom"/>
</dbReference>
<feature type="domain" description="Death" evidence="2">
    <location>
        <begin position="117"/>
        <end position="180"/>
    </location>
</feature>
<feature type="compositionally biased region" description="Polar residues" evidence="1">
    <location>
        <begin position="37"/>
        <end position="54"/>
    </location>
</feature>
<reference evidence="3" key="1">
    <citation type="submission" date="2020-04" db="EMBL/GenBank/DDBJ databases">
        <authorList>
            <person name="Neveu A P."/>
        </authorList>
    </citation>
    <scope>NUCLEOTIDE SEQUENCE</scope>
    <source>
        <tissue evidence="3">Whole embryo</tissue>
    </source>
</reference>
<organism evidence="3">
    <name type="scientific">Phallusia mammillata</name>
    <dbReference type="NCBI Taxonomy" id="59560"/>
    <lineage>
        <taxon>Eukaryota</taxon>
        <taxon>Metazoa</taxon>
        <taxon>Chordata</taxon>
        <taxon>Tunicata</taxon>
        <taxon>Ascidiacea</taxon>
        <taxon>Phlebobranchia</taxon>
        <taxon>Ascidiidae</taxon>
        <taxon>Phallusia</taxon>
    </lineage>
</organism>
<name>A0A6F9DI06_9ASCI</name>
<feature type="region of interest" description="Disordered" evidence="1">
    <location>
        <begin position="1"/>
        <end position="60"/>
    </location>
</feature>
<proteinExistence type="evidence at transcript level"/>
<dbReference type="EMBL" id="LR786756">
    <property type="protein sequence ID" value="CAB3262618.1"/>
    <property type="molecule type" value="mRNA"/>
</dbReference>
<accession>A0A6F9DI06</accession>
<evidence type="ECO:0000259" key="2">
    <source>
        <dbReference type="PROSITE" id="PS50017"/>
    </source>
</evidence>